<dbReference type="Gene3D" id="3.40.190.170">
    <property type="entry name" value="Bacterial extracellular solute-binding protein, family 7"/>
    <property type="match status" value="1"/>
</dbReference>
<gene>
    <name evidence="3" type="ORF">ENY07_02710</name>
</gene>
<evidence type="ECO:0000256" key="2">
    <source>
        <dbReference type="SAM" id="SignalP"/>
    </source>
</evidence>
<accession>A0A8J4H937</accession>
<evidence type="ECO:0000256" key="1">
    <source>
        <dbReference type="ARBA" id="ARBA00022729"/>
    </source>
</evidence>
<dbReference type="Pfam" id="PF03480">
    <property type="entry name" value="DctP"/>
    <property type="match status" value="1"/>
</dbReference>
<dbReference type="InterPro" id="IPR006311">
    <property type="entry name" value="TAT_signal"/>
</dbReference>
<feature type="signal peptide" evidence="2">
    <location>
        <begin position="1"/>
        <end position="24"/>
    </location>
</feature>
<dbReference type="PANTHER" id="PTHR33376">
    <property type="match status" value="1"/>
</dbReference>
<dbReference type="EMBL" id="DTQM01000052">
    <property type="protein sequence ID" value="HGC42122.1"/>
    <property type="molecule type" value="Genomic_DNA"/>
</dbReference>
<dbReference type="InterPro" id="IPR018389">
    <property type="entry name" value="DctP_fam"/>
</dbReference>
<feature type="chain" id="PRO_5035211912" evidence="2">
    <location>
        <begin position="25"/>
        <end position="342"/>
    </location>
</feature>
<proteinExistence type="predicted"/>
<dbReference type="AlphaFoldDB" id="A0A8J4H937"/>
<keyword evidence="1 2" id="KW-0732">Signal</keyword>
<reference evidence="3" key="1">
    <citation type="journal article" date="2020" name="mSystems">
        <title>Genome- and Community-Level Interaction Insights into Carbon Utilization and Element Cycling Functions of Hydrothermarchaeota in Hydrothermal Sediment.</title>
        <authorList>
            <person name="Zhou Z."/>
            <person name="Liu Y."/>
            <person name="Xu W."/>
            <person name="Pan J."/>
            <person name="Luo Z.H."/>
            <person name="Li M."/>
        </authorList>
    </citation>
    <scope>NUCLEOTIDE SEQUENCE</scope>
    <source>
        <strain evidence="3">SpSt-997</strain>
    </source>
</reference>
<evidence type="ECO:0000313" key="3">
    <source>
        <dbReference type="EMBL" id="HGC42122.1"/>
    </source>
</evidence>
<name>A0A8J4H937_9PROT</name>
<dbReference type="PROSITE" id="PS51318">
    <property type="entry name" value="TAT"/>
    <property type="match status" value="1"/>
</dbReference>
<comment type="caution">
    <text evidence="3">The sequence shown here is derived from an EMBL/GenBank/DDBJ whole genome shotgun (WGS) entry which is preliminary data.</text>
</comment>
<dbReference type="GO" id="GO:0055085">
    <property type="term" value="P:transmembrane transport"/>
    <property type="evidence" value="ECO:0007669"/>
    <property type="project" value="InterPro"/>
</dbReference>
<dbReference type="NCBIfam" id="NF037995">
    <property type="entry name" value="TRAP_S1"/>
    <property type="match status" value="1"/>
</dbReference>
<dbReference type="InterPro" id="IPR038404">
    <property type="entry name" value="TRAP_DctP_sf"/>
</dbReference>
<protein>
    <submittedName>
        <fullName evidence="3">TRAP transporter substrate-binding protein DctP</fullName>
    </submittedName>
</protein>
<sequence length="342" mass="37238">MTSRLIRRRALGAALLAAPALLRAARAAAPIRLRCSLDTAPSHGRNKSLADYLQKLEAASGGRIKTELFQSGQLFSDLDVTKGLIQGQVEMACPGTWTLTGFIPDCDMFQLPVLYGQPFEIAHKVVDGRAGAMVNGEIEKRLQSRVLGPWLDLGYQNWYSATHKLTEYGDLKGLKIRNSGGAGVAWRTRFFGAIPNTTAWPNVPLALSQGTFDGLISTDESVASSKLWEAGVKYAFADHQFIGEYIPLVATRFWTTLPPDLQKLMSDLWAANIGRYRGEMAADQEAARQALIAHGVTYTVPPAAEVTAERGTMLPDQDKVAREIKISPEIVRLVVEDVGAAA</sequence>
<dbReference type="PANTHER" id="PTHR33376:SF4">
    <property type="entry name" value="SIALIC ACID-BINDING PERIPLASMIC PROTEIN SIAP"/>
    <property type="match status" value="1"/>
</dbReference>
<organism evidence="3">
    <name type="scientific">Acidicaldus sp</name>
    <dbReference type="NCBI Taxonomy" id="1872105"/>
    <lineage>
        <taxon>Bacteria</taxon>
        <taxon>Pseudomonadati</taxon>
        <taxon>Pseudomonadota</taxon>
        <taxon>Alphaproteobacteria</taxon>
        <taxon>Acetobacterales</taxon>
        <taxon>Acetobacteraceae</taxon>
        <taxon>Acidicaldus</taxon>
    </lineage>
</organism>